<evidence type="ECO:0000256" key="1">
    <source>
        <dbReference type="SAM" id="Phobius"/>
    </source>
</evidence>
<proteinExistence type="predicted"/>
<keyword evidence="1" id="KW-1133">Transmembrane helix</keyword>
<keyword evidence="1" id="KW-0812">Transmembrane</keyword>
<dbReference type="Pfam" id="PF14012">
    <property type="entry name" value="DUF4229"/>
    <property type="match status" value="1"/>
</dbReference>
<reference evidence="2 3" key="1">
    <citation type="submission" date="2020-05" db="EMBL/GenBank/DDBJ databases">
        <title>Aquirufa sp. strain 15G-AUS-rot a new Aquirufa species.</title>
        <authorList>
            <person name="Pitt A."/>
            <person name="Hahn M.W."/>
        </authorList>
    </citation>
    <scope>NUCLEOTIDE SEQUENCE [LARGE SCALE GENOMIC DNA]</scope>
    <source>
        <strain evidence="2 3">15G-AUS-rot</strain>
    </source>
</reference>
<protein>
    <submittedName>
        <fullName evidence="2">DUF4229 domain-containing protein</fullName>
    </submittedName>
</protein>
<accession>A0A7D4TJL2</accession>
<organism evidence="2 3">
    <name type="scientific">Aquiluna borgnonia</name>
    <dbReference type="NCBI Taxonomy" id="2499157"/>
    <lineage>
        <taxon>Bacteria</taxon>
        <taxon>Bacillati</taxon>
        <taxon>Actinomycetota</taxon>
        <taxon>Actinomycetes</taxon>
        <taxon>Micrococcales</taxon>
        <taxon>Microbacteriaceae</taxon>
        <taxon>Luna cluster</taxon>
        <taxon>Luna-1 subcluster</taxon>
        <taxon>Aquiluna</taxon>
    </lineage>
</organism>
<keyword evidence="1" id="KW-0472">Membrane</keyword>
<sequence>MKNPWLSYTLIRLGMFFGIFGLFLLLQFNPYFAAIIAAVISFSLSLLFLDKQRNALSESVTKKLSRDNAGNYADPESDLENNLLDVEVDEKKPESDK</sequence>
<gene>
    <name evidence="2" type="ORF">HRU87_06320</name>
</gene>
<dbReference type="RefSeq" id="WP_173494068.1">
    <property type="nucleotide sequence ID" value="NZ_CP054056.1"/>
</dbReference>
<dbReference type="EMBL" id="CP054056">
    <property type="protein sequence ID" value="QKJ25771.1"/>
    <property type="molecule type" value="Genomic_DNA"/>
</dbReference>
<feature type="transmembrane region" description="Helical" evidence="1">
    <location>
        <begin position="5"/>
        <end position="25"/>
    </location>
</feature>
<evidence type="ECO:0000313" key="2">
    <source>
        <dbReference type="EMBL" id="QKJ25771.1"/>
    </source>
</evidence>
<dbReference type="AlphaFoldDB" id="A0A7D4TJL2"/>
<name>A0A7D4TJL2_9MICO</name>
<dbReference type="InterPro" id="IPR025323">
    <property type="entry name" value="DUF4229"/>
</dbReference>
<evidence type="ECO:0000313" key="3">
    <source>
        <dbReference type="Proteomes" id="UP000501003"/>
    </source>
</evidence>
<feature type="transmembrane region" description="Helical" evidence="1">
    <location>
        <begin position="31"/>
        <end position="49"/>
    </location>
</feature>
<dbReference type="KEGG" id="aqg:HRU87_06320"/>
<dbReference type="Proteomes" id="UP000501003">
    <property type="component" value="Chromosome"/>
</dbReference>
<keyword evidence="3" id="KW-1185">Reference proteome</keyword>